<reference evidence="1 2" key="1">
    <citation type="journal article" date="2018" name="Sci. Rep.">
        <title>Genomic signatures of local adaptation to the degree of environmental predictability in rotifers.</title>
        <authorList>
            <person name="Franch-Gras L."/>
            <person name="Hahn C."/>
            <person name="Garcia-Roger E.M."/>
            <person name="Carmona M.J."/>
            <person name="Serra M."/>
            <person name="Gomez A."/>
        </authorList>
    </citation>
    <scope>NUCLEOTIDE SEQUENCE [LARGE SCALE GENOMIC DNA]</scope>
    <source>
        <strain evidence="1">HYR1</strain>
    </source>
</reference>
<protein>
    <submittedName>
        <fullName evidence="1">Uncharacterized protein</fullName>
    </submittedName>
</protein>
<evidence type="ECO:0000313" key="2">
    <source>
        <dbReference type="Proteomes" id="UP000276133"/>
    </source>
</evidence>
<dbReference type="Proteomes" id="UP000276133">
    <property type="component" value="Unassembled WGS sequence"/>
</dbReference>
<proteinExistence type="predicted"/>
<sequence>MKIKFKNESIFCLIILNTIFQRLPDQVVILKAFSSEDHNSNSINEKIKKASFAWRTIPQICHSLMLLVEVVTFVTLSYLSRLSEQHEFFAIPGTVSPRSILQPHKLKYNFGAGNKYHLAHVKKFLTYTACVKVVFRVLDHFKSKKLYC</sequence>
<dbReference type="AlphaFoldDB" id="A0A3M7RTV4"/>
<keyword evidence="2" id="KW-1185">Reference proteome</keyword>
<dbReference type="EMBL" id="REGN01002660">
    <property type="protein sequence ID" value="RNA26850.1"/>
    <property type="molecule type" value="Genomic_DNA"/>
</dbReference>
<gene>
    <name evidence="1" type="ORF">BpHYR1_013686</name>
</gene>
<organism evidence="1 2">
    <name type="scientific">Brachionus plicatilis</name>
    <name type="common">Marine rotifer</name>
    <name type="synonym">Brachionus muelleri</name>
    <dbReference type="NCBI Taxonomy" id="10195"/>
    <lineage>
        <taxon>Eukaryota</taxon>
        <taxon>Metazoa</taxon>
        <taxon>Spiralia</taxon>
        <taxon>Gnathifera</taxon>
        <taxon>Rotifera</taxon>
        <taxon>Eurotatoria</taxon>
        <taxon>Monogononta</taxon>
        <taxon>Pseudotrocha</taxon>
        <taxon>Ploima</taxon>
        <taxon>Brachionidae</taxon>
        <taxon>Brachionus</taxon>
    </lineage>
</organism>
<name>A0A3M7RTV4_BRAPC</name>
<accession>A0A3M7RTV4</accession>
<evidence type="ECO:0000313" key="1">
    <source>
        <dbReference type="EMBL" id="RNA26850.1"/>
    </source>
</evidence>
<comment type="caution">
    <text evidence="1">The sequence shown here is derived from an EMBL/GenBank/DDBJ whole genome shotgun (WGS) entry which is preliminary data.</text>
</comment>